<dbReference type="InterPro" id="IPR029063">
    <property type="entry name" value="SAM-dependent_MTases_sf"/>
</dbReference>
<dbReference type="SUPFAM" id="SSF53335">
    <property type="entry name" value="S-adenosyl-L-methionine-dependent methyltransferases"/>
    <property type="match status" value="1"/>
</dbReference>
<protein>
    <submittedName>
        <fullName evidence="4">Unannotated protein</fullName>
    </submittedName>
</protein>
<dbReference type="EMBL" id="CAFABA010000225">
    <property type="protein sequence ID" value="CAB4836729.1"/>
    <property type="molecule type" value="Genomic_DNA"/>
</dbReference>
<name>A0A6J7AYI0_9ZZZZ</name>
<reference evidence="4" key="1">
    <citation type="submission" date="2020-05" db="EMBL/GenBank/DDBJ databases">
        <authorList>
            <person name="Chiriac C."/>
            <person name="Salcher M."/>
            <person name="Ghai R."/>
            <person name="Kavagutti S V."/>
        </authorList>
    </citation>
    <scope>NUCLEOTIDE SEQUENCE</scope>
</reference>
<sequence length="283" mass="31090">MEGTAPSATAAGAAMLRASHLVLDDEPKVFTDPWALFFLDERRRLMAGDREAMGTDITRASRSTVTARSALTEAEIDSFVENGGTQIVVLGAGYDSFTLRRADLVDRVTVFEVDHPNTQASKRAKLRDGAVAEPTNARYVPVDFESQDAERELVQAGWRRDLPTFFSWLGVTMYLTDAATFATLELVAACSRGSAVAFQYSVKGSTVTPSDLDIRDRASVGIAKQGEPWINFYEPQVIVSRLFTAGFSEVDDLRSAQLEQRFFAGRTDGLWWPSTNGMAIARV</sequence>
<comment type="similarity">
    <text evidence="1">Belongs to the UPF0677 family.</text>
</comment>
<evidence type="ECO:0000256" key="3">
    <source>
        <dbReference type="ARBA" id="ARBA00022679"/>
    </source>
</evidence>
<proteinExistence type="inferred from homology"/>
<keyword evidence="2" id="KW-0489">Methyltransferase</keyword>
<evidence type="ECO:0000256" key="1">
    <source>
        <dbReference type="ARBA" id="ARBA00008138"/>
    </source>
</evidence>
<dbReference type="Pfam" id="PF04072">
    <property type="entry name" value="LCM"/>
    <property type="match status" value="1"/>
</dbReference>
<dbReference type="GO" id="GO:0008168">
    <property type="term" value="F:methyltransferase activity"/>
    <property type="evidence" value="ECO:0007669"/>
    <property type="project" value="UniProtKB-KW"/>
</dbReference>
<dbReference type="InterPro" id="IPR011610">
    <property type="entry name" value="SAM_mthyl_Trfase_ML2640-like"/>
</dbReference>
<evidence type="ECO:0000313" key="4">
    <source>
        <dbReference type="EMBL" id="CAB4836729.1"/>
    </source>
</evidence>
<accession>A0A6J7AYI0</accession>
<dbReference type="InterPro" id="IPR007213">
    <property type="entry name" value="Ppm1/Ppm2/Tcmp"/>
</dbReference>
<gene>
    <name evidence="4" type="ORF">UFOPK3139_03173</name>
</gene>
<dbReference type="GO" id="GO:0032259">
    <property type="term" value="P:methylation"/>
    <property type="evidence" value="ECO:0007669"/>
    <property type="project" value="UniProtKB-KW"/>
</dbReference>
<evidence type="ECO:0000256" key="2">
    <source>
        <dbReference type="ARBA" id="ARBA00022603"/>
    </source>
</evidence>
<keyword evidence="3" id="KW-0808">Transferase</keyword>
<dbReference type="NCBIfam" id="TIGR00027">
    <property type="entry name" value="mthyl_TIGR00027"/>
    <property type="match status" value="1"/>
</dbReference>
<dbReference type="Gene3D" id="3.40.50.150">
    <property type="entry name" value="Vaccinia Virus protein VP39"/>
    <property type="match status" value="1"/>
</dbReference>
<dbReference type="AlphaFoldDB" id="A0A6J7AYI0"/>
<organism evidence="4">
    <name type="scientific">freshwater metagenome</name>
    <dbReference type="NCBI Taxonomy" id="449393"/>
    <lineage>
        <taxon>unclassified sequences</taxon>
        <taxon>metagenomes</taxon>
        <taxon>ecological metagenomes</taxon>
    </lineage>
</organism>
<dbReference type="PANTHER" id="PTHR43619">
    <property type="entry name" value="S-ADENOSYL-L-METHIONINE-DEPENDENT METHYLTRANSFERASE YKTD-RELATED"/>
    <property type="match status" value="1"/>
</dbReference>
<dbReference type="PANTHER" id="PTHR43619:SF2">
    <property type="entry name" value="S-ADENOSYL-L-METHIONINE-DEPENDENT METHYLTRANSFERASES SUPERFAMILY PROTEIN"/>
    <property type="match status" value="1"/>
</dbReference>